<evidence type="ECO:0000256" key="1">
    <source>
        <dbReference type="ARBA" id="ARBA00022649"/>
    </source>
</evidence>
<dbReference type="Gene3D" id="3.40.50.1010">
    <property type="entry name" value="5'-nuclease"/>
    <property type="match status" value="1"/>
</dbReference>
<evidence type="ECO:0000256" key="2">
    <source>
        <dbReference type="ARBA" id="ARBA00022722"/>
    </source>
</evidence>
<keyword evidence="1 5" id="KW-1277">Toxin-antitoxin system</keyword>
<reference evidence="7 8" key="1">
    <citation type="submission" date="2018-12" db="EMBL/GenBank/DDBJ databases">
        <authorList>
            <person name="Criscuolo A."/>
        </authorList>
    </citation>
    <scope>NUCLEOTIDE SEQUENCE [LARGE SCALE GENOMIC DNA]</scope>
    <source>
        <strain evidence="7">ACIP1116281</strain>
    </source>
</reference>
<evidence type="ECO:0000256" key="3">
    <source>
        <dbReference type="ARBA" id="ARBA00022723"/>
    </source>
</evidence>
<organism evidence="7 8">
    <name type="scientific">Devosia equisanguinis</name>
    <dbReference type="NCBI Taxonomy" id="2490941"/>
    <lineage>
        <taxon>Bacteria</taxon>
        <taxon>Pseudomonadati</taxon>
        <taxon>Pseudomonadota</taxon>
        <taxon>Alphaproteobacteria</taxon>
        <taxon>Hyphomicrobiales</taxon>
        <taxon>Devosiaceae</taxon>
        <taxon>Devosia</taxon>
    </lineage>
</organism>
<dbReference type="Proteomes" id="UP000268844">
    <property type="component" value="Unassembled WGS sequence"/>
</dbReference>
<keyword evidence="5" id="KW-0800">Toxin</keyword>
<feature type="domain" description="PIN" evidence="6">
    <location>
        <begin position="4"/>
        <end position="124"/>
    </location>
</feature>
<evidence type="ECO:0000313" key="7">
    <source>
        <dbReference type="EMBL" id="VDS06414.1"/>
    </source>
</evidence>
<dbReference type="GO" id="GO:0090729">
    <property type="term" value="F:toxin activity"/>
    <property type="evidence" value="ECO:0007669"/>
    <property type="project" value="UniProtKB-KW"/>
</dbReference>
<dbReference type="AlphaFoldDB" id="A0A447IG02"/>
<dbReference type="GO" id="GO:0000287">
    <property type="term" value="F:magnesium ion binding"/>
    <property type="evidence" value="ECO:0007669"/>
    <property type="project" value="UniProtKB-UniRule"/>
</dbReference>
<name>A0A447IG02_9HYPH</name>
<keyword evidence="2 5" id="KW-0540">Nuclease</keyword>
<keyword evidence="5" id="KW-0460">Magnesium</keyword>
<dbReference type="RefSeq" id="WP_164550474.1">
    <property type="nucleotide sequence ID" value="NZ_JBHTMH010000003.1"/>
</dbReference>
<accession>A0A447IG02</accession>
<dbReference type="SUPFAM" id="SSF88723">
    <property type="entry name" value="PIN domain-like"/>
    <property type="match status" value="1"/>
</dbReference>
<dbReference type="GO" id="GO:0004519">
    <property type="term" value="F:endonuclease activity"/>
    <property type="evidence" value="ECO:0007669"/>
    <property type="project" value="UniProtKB-KW"/>
</dbReference>
<dbReference type="CDD" id="cd18683">
    <property type="entry name" value="PIN_VapC-like"/>
    <property type="match status" value="1"/>
</dbReference>
<evidence type="ECO:0000313" key="8">
    <source>
        <dbReference type="Proteomes" id="UP000268844"/>
    </source>
</evidence>
<dbReference type="InterPro" id="IPR002716">
    <property type="entry name" value="PIN_dom"/>
</dbReference>
<keyword evidence="8" id="KW-1185">Reference proteome</keyword>
<protein>
    <recommendedName>
        <fullName evidence="5">Ribonuclease VapC</fullName>
        <shortName evidence="5">RNase VapC</shortName>
        <ecNumber evidence="5">3.1.-.-</ecNumber>
    </recommendedName>
    <alternativeName>
        <fullName evidence="5">Toxin VapC</fullName>
    </alternativeName>
</protein>
<keyword evidence="4 5" id="KW-0378">Hydrolase</keyword>
<dbReference type="InterPro" id="IPR029060">
    <property type="entry name" value="PIN-like_dom_sf"/>
</dbReference>
<dbReference type="EMBL" id="UZWD01000047">
    <property type="protein sequence ID" value="VDS06414.1"/>
    <property type="molecule type" value="Genomic_DNA"/>
</dbReference>
<dbReference type="HAMAP" id="MF_00265">
    <property type="entry name" value="VapC_Nob1"/>
    <property type="match status" value="1"/>
</dbReference>
<dbReference type="Pfam" id="PF01850">
    <property type="entry name" value="PIN"/>
    <property type="match status" value="1"/>
</dbReference>
<evidence type="ECO:0000256" key="5">
    <source>
        <dbReference type="HAMAP-Rule" id="MF_00265"/>
    </source>
</evidence>
<dbReference type="PANTHER" id="PTHR39664">
    <property type="match status" value="1"/>
</dbReference>
<feature type="binding site" evidence="5">
    <location>
        <position position="5"/>
    </location>
    <ligand>
        <name>Mg(2+)</name>
        <dbReference type="ChEBI" id="CHEBI:18420"/>
    </ligand>
</feature>
<proteinExistence type="inferred from homology"/>
<comment type="cofactor">
    <cofactor evidence="5">
        <name>Mg(2+)</name>
        <dbReference type="ChEBI" id="CHEBI:18420"/>
    </cofactor>
</comment>
<dbReference type="GO" id="GO:0016787">
    <property type="term" value="F:hydrolase activity"/>
    <property type="evidence" value="ECO:0007669"/>
    <property type="project" value="UniProtKB-KW"/>
</dbReference>
<dbReference type="GO" id="GO:0004540">
    <property type="term" value="F:RNA nuclease activity"/>
    <property type="evidence" value="ECO:0007669"/>
    <property type="project" value="InterPro"/>
</dbReference>
<keyword evidence="7" id="KW-0255">Endonuclease</keyword>
<dbReference type="EC" id="3.1.-.-" evidence="5"/>
<dbReference type="PANTHER" id="PTHR39664:SF2">
    <property type="entry name" value="NUCLEIC ACID-BINDING PROTEIN, CONTAINING PIN DOMAIN-RELATED"/>
    <property type="match status" value="1"/>
</dbReference>
<feature type="binding site" evidence="5">
    <location>
        <position position="98"/>
    </location>
    <ligand>
        <name>Mg(2+)</name>
        <dbReference type="ChEBI" id="CHEBI:18420"/>
    </ligand>
</feature>
<evidence type="ECO:0000259" key="6">
    <source>
        <dbReference type="Pfam" id="PF01850"/>
    </source>
</evidence>
<dbReference type="InterPro" id="IPR022907">
    <property type="entry name" value="VapC_family"/>
</dbReference>
<comment type="function">
    <text evidence="5">Toxic component of a toxin-antitoxin (TA) system. An RNase.</text>
</comment>
<evidence type="ECO:0000256" key="4">
    <source>
        <dbReference type="ARBA" id="ARBA00022801"/>
    </source>
</evidence>
<comment type="similarity">
    <text evidence="5">Belongs to the PINc/VapC protein family.</text>
</comment>
<keyword evidence="3 5" id="KW-0479">Metal-binding</keyword>
<sequence>MLGVDTNVLVRFLTRDDPLQSEIARRIITAAEHHPIHISLVALVELVWVLTKLKRWPKSDVFRACRGLLRSEDFLIESAALVEQCLYEAENARCDLADALIAATNLRAGCSTTVTFDHDAQALAGMTAAETFS</sequence>
<gene>
    <name evidence="7" type="primary">vapC_2</name>
    <name evidence="5" type="synonym">vapC</name>
    <name evidence="7" type="ORF">DEVEQU_03578</name>
</gene>